<evidence type="ECO:0000313" key="4">
    <source>
        <dbReference type="EMBL" id="CAF9921540.1"/>
    </source>
</evidence>
<feature type="transmembrane region" description="Helical" evidence="3">
    <location>
        <begin position="134"/>
        <end position="156"/>
    </location>
</feature>
<dbReference type="Proteomes" id="UP000664521">
    <property type="component" value="Unassembled WGS sequence"/>
</dbReference>
<dbReference type="GO" id="GO:0022857">
    <property type="term" value="F:transmembrane transporter activity"/>
    <property type="evidence" value="ECO:0007669"/>
    <property type="project" value="InterPro"/>
</dbReference>
<dbReference type="EMBL" id="CAJPDS010000028">
    <property type="protein sequence ID" value="CAF9921540.1"/>
    <property type="molecule type" value="Genomic_DNA"/>
</dbReference>
<dbReference type="InterPro" id="IPR036259">
    <property type="entry name" value="MFS_trans_sf"/>
</dbReference>
<keyword evidence="3" id="KW-0812">Transmembrane</keyword>
<dbReference type="AlphaFoldDB" id="A0A8H3FDC0"/>
<comment type="caution">
    <text evidence="4">The sequence shown here is derived from an EMBL/GenBank/DDBJ whole genome shotgun (WGS) entry which is preliminary data.</text>
</comment>
<protein>
    <recommendedName>
        <fullName evidence="6">Major facilitator superfamily (MFS) profile domain-containing protein</fullName>
    </recommendedName>
</protein>
<dbReference type="InterPro" id="IPR050327">
    <property type="entry name" value="Proton-linked_MCT"/>
</dbReference>
<reference evidence="4" key="1">
    <citation type="submission" date="2021-03" db="EMBL/GenBank/DDBJ databases">
        <authorList>
            <person name="Tagirdzhanova G."/>
        </authorList>
    </citation>
    <scope>NUCLEOTIDE SEQUENCE</scope>
</reference>
<evidence type="ECO:0000256" key="3">
    <source>
        <dbReference type="SAM" id="Phobius"/>
    </source>
</evidence>
<keyword evidence="3" id="KW-1133">Transmembrane helix</keyword>
<evidence type="ECO:0000313" key="5">
    <source>
        <dbReference type="Proteomes" id="UP000664521"/>
    </source>
</evidence>
<dbReference type="PANTHER" id="PTHR11360">
    <property type="entry name" value="MONOCARBOXYLATE TRANSPORTER"/>
    <property type="match status" value="1"/>
</dbReference>
<name>A0A8H3FDC0_9LECA</name>
<dbReference type="GO" id="GO:0016020">
    <property type="term" value="C:membrane"/>
    <property type="evidence" value="ECO:0007669"/>
    <property type="project" value="UniProtKB-SubCell"/>
</dbReference>
<evidence type="ECO:0000256" key="2">
    <source>
        <dbReference type="ARBA" id="ARBA00006727"/>
    </source>
</evidence>
<evidence type="ECO:0000256" key="1">
    <source>
        <dbReference type="ARBA" id="ARBA00004141"/>
    </source>
</evidence>
<feature type="transmembrane region" description="Helical" evidence="3">
    <location>
        <begin position="455"/>
        <end position="473"/>
    </location>
</feature>
<accession>A0A8H3FDC0</accession>
<keyword evidence="3" id="KW-0472">Membrane</keyword>
<comment type="subcellular location">
    <subcellularLocation>
        <location evidence="1">Membrane</location>
        <topology evidence="1">Multi-pass membrane protein</topology>
    </subcellularLocation>
</comment>
<dbReference type="SUPFAM" id="SSF103473">
    <property type="entry name" value="MFS general substrate transporter"/>
    <property type="match status" value="1"/>
</dbReference>
<feature type="transmembrane region" description="Helical" evidence="3">
    <location>
        <begin position="421"/>
        <end position="443"/>
    </location>
</feature>
<dbReference type="PANTHER" id="PTHR11360:SF284">
    <property type="entry name" value="EG:103B4.3 PROTEIN-RELATED"/>
    <property type="match status" value="1"/>
</dbReference>
<proteinExistence type="inferred from homology"/>
<feature type="transmembrane region" description="Helical" evidence="3">
    <location>
        <begin position="359"/>
        <end position="377"/>
    </location>
</feature>
<dbReference type="Pfam" id="PF07690">
    <property type="entry name" value="MFS_1"/>
    <property type="match status" value="1"/>
</dbReference>
<dbReference type="InterPro" id="IPR011701">
    <property type="entry name" value="MFS"/>
</dbReference>
<comment type="similarity">
    <text evidence="2">Belongs to the major facilitator superfamily. Monocarboxylate porter (TC 2.A.1.13) family.</text>
</comment>
<organism evidence="4 5">
    <name type="scientific">Heterodermia speciosa</name>
    <dbReference type="NCBI Taxonomy" id="116794"/>
    <lineage>
        <taxon>Eukaryota</taxon>
        <taxon>Fungi</taxon>
        <taxon>Dikarya</taxon>
        <taxon>Ascomycota</taxon>
        <taxon>Pezizomycotina</taxon>
        <taxon>Lecanoromycetes</taxon>
        <taxon>OSLEUM clade</taxon>
        <taxon>Lecanoromycetidae</taxon>
        <taxon>Caliciales</taxon>
        <taxon>Physciaceae</taxon>
        <taxon>Heterodermia</taxon>
    </lineage>
</organism>
<feature type="transmembrane region" description="Helical" evidence="3">
    <location>
        <begin position="163"/>
        <end position="185"/>
    </location>
</feature>
<evidence type="ECO:0008006" key="6">
    <source>
        <dbReference type="Google" id="ProtNLM"/>
    </source>
</evidence>
<sequence length="480" mass="51970">MYIVKEEDRTDSGEQQDNRRIGAHDQTLHIGILEQFNRDIAPLLLLFGSFLLVFNTWYVKRSLYTITVESDLSLNYHRGLLNSFGAYQAYYSTDFLSHKSSSAISWIGTIQAFLLDIVGVAVGPIFDRGYLHTLVYTGSILIVFGMLMLSLCTTYWQVLLTQGVCVGIGMGFVFIPSVAVVTATFEKKRAIAVGIAASASSVGESTKPTIHLYCLVFLYHSLIEATPDPGGVIYPIIFRELQPRIGFGWATRAIAFLALGTFIISFPALSSYKLTSKPPRSLIEHRAFRELPFVLYLLALFVLCAGYFVPLFYITTYASTHLHTSSDTAFYLLAVTNAAAFFGRLLPGLCPTPFAKPDALPLATAAAGISVLAWMAVKDLAGFIVFCVAFGALSGVIITLLTIMVPVLAPATLDGKVGARLGMAYAACGFGILIGSPVAGAVSRTSGGGFRGAQIWGGGTLLLGAVLLVYPWWTVKKREN</sequence>
<feature type="transmembrane region" description="Helical" evidence="3">
    <location>
        <begin position="328"/>
        <end position="347"/>
    </location>
</feature>
<gene>
    <name evidence="4" type="ORF">HETSPECPRED_004578</name>
</gene>
<feature type="transmembrane region" description="Helical" evidence="3">
    <location>
        <begin position="293"/>
        <end position="316"/>
    </location>
</feature>
<keyword evidence="5" id="KW-1185">Reference proteome</keyword>
<dbReference type="Gene3D" id="1.20.1250.20">
    <property type="entry name" value="MFS general substrate transporter like domains"/>
    <property type="match status" value="2"/>
</dbReference>
<dbReference type="OrthoDB" id="5392675at2759"/>
<feature type="transmembrane region" description="Helical" evidence="3">
    <location>
        <begin position="249"/>
        <end position="272"/>
    </location>
</feature>
<feature type="transmembrane region" description="Helical" evidence="3">
    <location>
        <begin position="383"/>
        <end position="409"/>
    </location>
</feature>
<feature type="transmembrane region" description="Helical" evidence="3">
    <location>
        <begin position="40"/>
        <end position="59"/>
    </location>
</feature>
<feature type="transmembrane region" description="Helical" evidence="3">
    <location>
        <begin position="103"/>
        <end position="122"/>
    </location>
</feature>